<dbReference type="GO" id="GO:0005739">
    <property type="term" value="C:mitochondrion"/>
    <property type="evidence" value="ECO:0007669"/>
    <property type="project" value="TreeGrafter"/>
</dbReference>
<dbReference type="Pfam" id="PF07992">
    <property type="entry name" value="Pyr_redox_2"/>
    <property type="match status" value="1"/>
</dbReference>
<dbReference type="Gene3D" id="3.50.50.60">
    <property type="entry name" value="FAD/NAD(P)-binding domain"/>
    <property type="match status" value="2"/>
</dbReference>
<evidence type="ECO:0000259" key="1">
    <source>
        <dbReference type="Pfam" id="PF07992"/>
    </source>
</evidence>
<keyword evidence="3" id="KW-1185">Reference proteome</keyword>
<dbReference type="GO" id="GO:0070221">
    <property type="term" value="P:sulfide oxidation, using sulfide:quinone oxidoreductase"/>
    <property type="evidence" value="ECO:0007669"/>
    <property type="project" value="TreeGrafter"/>
</dbReference>
<dbReference type="FunFam" id="3.50.50.60:FF:000203">
    <property type="entry name" value="Related to sulfide:quinone oxidoreductase, mitochondrial"/>
    <property type="match status" value="1"/>
</dbReference>
<dbReference type="InterPro" id="IPR015904">
    <property type="entry name" value="Sulphide_quinone_reductase"/>
</dbReference>
<dbReference type="InterPro" id="IPR023753">
    <property type="entry name" value="FAD/NAD-binding_dom"/>
</dbReference>
<dbReference type="EMBL" id="KL584867">
    <property type="protein sequence ID" value="KEQ57870.1"/>
    <property type="molecule type" value="Genomic_DNA"/>
</dbReference>
<organism evidence="2 3">
    <name type="scientific">Aureobasidium melanogenum (strain CBS 110374)</name>
    <name type="common">Aureobasidium pullulans var. melanogenum</name>
    <dbReference type="NCBI Taxonomy" id="1043003"/>
    <lineage>
        <taxon>Eukaryota</taxon>
        <taxon>Fungi</taxon>
        <taxon>Dikarya</taxon>
        <taxon>Ascomycota</taxon>
        <taxon>Pezizomycotina</taxon>
        <taxon>Dothideomycetes</taxon>
        <taxon>Dothideomycetidae</taxon>
        <taxon>Dothideales</taxon>
        <taxon>Saccotheciaceae</taxon>
        <taxon>Aureobasidium</taxon>
    </lineage>
</organism>
<dbReference type="PANTHER" id="PTHR10632:SF2">
    <property type="entry name" value="SULFIDE:QUINONE OXIDOREDUCTASE, MITOCHONDRIAL"/>
    <property type="match status" value="1"/>
</dbReference>
<accession>A0A074VB37</accession>
<evidence type="ECO:0000313" key="3">
    <source>
        <dbReference type="Proteomes" id="UP000030672"/>
    </source>
</evidence>
<dbReference type="GO" id="GO:0070224">
    <property type="term" value="F:sulfide:quinone oxidoreductase activity"/>
    <property type="evidence" value="ECO:0007669"/>
    <property type="project" value="TreeGrafter"/>
</dbReference>
<dbReference type="STRING" id="1043003.A0A074VB37"/>
<dbReference type="Proteomes" id="UP000030672">
    <property type="component" value="Unassembled WGS sequence"/>
</dbReference>
<name>A0A074VB37_AURM1</name>
<feature type="domain" description="FAD/NAD(P)-binding" evidence="1">
    <location>
        <begin position="39"/>
        <end position="153"/>
    </location>
</feature>
<dbReference type="PANTHER" id="PTHR10632">
    <property type="entry name" value="SULFIDE:QUINONE OXIDOREDUCTASE"/>
    <property type="match status" value="1"/>
</dbReference>
<reference evidence="2 3" key="1">
    <citation type="journal article" date="2014" name="BMC Genomics">
        <title>Genome sequencing of four Aureobasidium pullulans varieties: biotechnological potential, stress tolerance, and description of new species.</title>
        <authorList>
            <person name="Gostin Ar C."/>
            <person name="Ohm R.A."/>
            <person name="Kogej T."/>
            <person name="Sonjak S."/>
            <person name="Turk M."/>
            <person name="Zajc J."/>
            <person name="Zalar P."/>
            <person name="Grube M."/>
            <person name="Sun H."/>
            <person name="Han J."/>
            <person name="Sharma A."/>
            <person name="Chiniquy J."/>
            <person name="Ngan C.Y."/>
            <person name="Lipzen A."/>
            <person name="Barry K."/>
            <person name="Grigoriev I.V."/>
            <person name="Gunde-Cimerman N."/>
        </authorList>
    </citation>
    <scope>NUCLEOTIDE SEQUENCE [LARGE SCALE GENOMIC DNA]</scope>
    <source>
        <strain evidence="2 3">CBS 110374</strain>
    </source>
</reference>
<dbReference type="AlphaFoldDB" id="A0A074VB37"/>
<dbReference type="RefSeq" id="XP_040874894.1">
    <property type="nucleotide sequence ID" value="XM_041028973.1"/>
</dbReference>
<dbReference type="HOGENOM" id="CLU_030742_2_2_1"/>
<sequence length="445" mass="48717">MTLLSSSSLAFGNKALFAGQTTLRSYATVRAASVSRNHRVVVVGAGAAGLGLSHQLLRSGKFAPKDIAVVDPAQWHHYQPGWTLVGGNLKNKEDLRRPLANLINSKLQFYNDSVAAFVPDQNTVTLSNGDSLCYEHLVVAPGISINYDSIKGLPEALADKSAPVSTIYGYETCDKVFPTISNLKKGTAIFTQPTGVVKCAGAPQKAMWLALDHWKRAGLYNASRNSPINITFATGLPVMFGVAKYSKELNRLREERNVEGLFQHDLESIDGDKAIFVRVDTQERVTKRFDLLHVVPKMGAHKFIKESQLADGAGFVDVDDATLRHNKYPNVWAAGDSAGLPTSKTAAAITAQAPVLVRNLLQSLEGKTLDASYNGYTSCPLLTEYNKVMLAEFGYGGKPMETFGRVIDQSVPRRAFFHLKKDFFPWIYFNAMVKGLWGGPNGFIR</sequence>
<evidence type="ECO:0000313" key="2">
    <source>
        <dbReference type="EMBL" id="KEQ57870.1"/>
    </source>
</evidence>
<gene>
    <name evidence="2" type="ORF">M437DRAFT_89129</name>
</gene>
<dbReference type="GO" id="GO:0071949">
    <property type="term" value="F:FAD binding"/>
    <property type="evidence" value="ECO:0007669"/>
    <property type="project" value="TreeGrafter"/>
</dbReference>
<dbReference type="GeneID" id="63922346"/>
<protein>
    <submittedName>
        <fullName evidence="2">FAD/NAD(P)-binding domain-containing protein</fullName>
    </submittedName>
</protein>
<dbReference type="SUPFAM" id="SSF51905">
    <property type="entry name" value="FAD/NAD(P)-binding domain"/>
    <property type="match status" value="1"/>
</dbReference>
<proteinExistence type="predicted"/>
<dbReference type="InterPro" id="IPR036188">
    <property type="entry name" value="FAD/NAD-bd_sf"/>
</dbReference>